<dbReference type="GO" id="GO:0090522">
    <property type="term" value="P:vesicle tethering involved in exocytosis"/>
    <property type="evidence" value="ECO:0007669"/>
    <property type="project" value="InterPro"/>
</dbReference>
<name>A0AAV5BES9_ELECO</name>
<dbReference type="GO" id="GO:0016020">
    <property type="term" value="C:membrane"/>
    <property type="evidence" value="ECO:0007669"/>
    <property type="project" value="TreeGrafter"/>
</dbReference>
<proteinExistence type="predicted"/>
<dbReference type="Pfam" id="PF20651">
    <property type="entry name" value="EXOC6_Sec15_N"/>
    <property type="match status" value="1"/>
</dbReference>
<dbReference type="InterPro" id="IPR007225">
    <property type="entry name" value="EXOC6/Sec15"/>
</dbReference>
<dbReference type="EMBL" id="BQKI01000001">
    <property type="protein sequence ID" value="GJM84542.1"/>
    <property type="molecule type" value="Genomic_DNA"/>
</dbReference>
<keyword evidence="3" id="KW-1185">Reference proteome</keyword>
<dbReference type="Proteomes" id="UP001054889">
    <property type="component" value="Unassembled WGS sequence"/>
</dbReference>
<dbReference type="InterPro" id="IPR048359">
    <property type="entry name" value="EXOC6_Sec15_N"/>
</dbReference>
<evidence type="ECO:0000259" key="1">
    <source>
        <dbReference type="Pfam" id="PF20651"/>
    </source>
</evidence>
<dbReference type="GO" id="GO:0006886">
    <property type="term" value="P:intracellular protein transport"/>
    <property type="evidence" value="ECO:0007669"/>
    <property type="project" value="InterPro"/>
</dbReference>
<accession>A0AAV5BES9</accession>
<reference evidence="2" key="2">
    <citation type="submission" date="2021-12" db="EMBL/GenBank/DDBJ databases">
        <title>Resequencing data analysis of finger millet.</title>
        <authorList>
            <person name="Hatakeyama M."/>
            <person name="Aluri S."/>
            <person name="Balachadran M.T."/>
            <person name="Sivarajan S.R."/>
            <person name="Poveda L."/>
            <person name="Shimizu-Inatsugi R."/>
            <person name="Schlapbach R."/>
            <person name="Sreeman S.M."/>
            <person name="Shimizu K.K."/>
        </authorList>
    </citation>
    <scope>NUCLEOTIDE SEQUENCE</scope>
</reference>
<comment type="caution">
    <text evidence="2">The sequence shown here is derived from an EMBL/GenBank/DDBJ whole genome shotgun (WGS) entry which is preliminary data.</text>
</comment>
<feature type="domain" description="Exocyst complex component EXOC6/Sec15 N-terminal" evidence="1">
    <location>
        <begin position="52"/>
        <end position="221"/>
    </location>
</feature>
<evidence type="ECO:0000313" key="3">
    <source>
        <dbReference type="Proteomes" id="UP001054889"/>
    </source>
</evidence>
<dbReference type="GO" id="GO:0006893">
    <property type="term" value="P:Golgi to plasma membrane transport"/>
    <property type="evidence" value="ECO:0007669"/>
    <property type="project" value="TreeGrafter"/>
</dbReference>
<dbReference type="AlphaFoldDB" id="A0AAV5BES9"/>
<organism evidence="2 3">
    <name type="scientific">Eleusine coracana subsp. coracana</name>
    <dbReference type="NCBI Taxonomy" id="191504"/>
    <lineage>
        <taxon>Eukaryota</taxon>
        <taxon>Viridiplantae</taxon>
        <taxon>Streptophyta</taxon>
        <taxon>Embryophyta</taxon>
        <taxon>Tracheophyta</taxon>
        <taxon>Spermatophyta</taxon>
        <taxon>Magnoliopsida</taxon>
        <taxon>Liliopsida</taxon>
        <taxon>Poales</taxon>
        <taxon>Poaceae</taxon>
        <taxon>PACMAD clade</taxon>
        <taxon>Chloridoideae</taxon>
        <taxon>Cynodonteae</taxon>
        <taxon>Eleusininae</taxon>
        <taxon>Eleusine</taxon>
    </lineage>
</organism>
<dbReference type="PANTHER" id="PTHR12702">
    <property type="entry name" value="SEC15"/>
    <property type="match status" value="1"/>
</dbReference>
<dbReference type="GO" id="GO:0000145">
    <property type="term" value="C:exocyst"/>
    <property type="evidence" value="ECO:0007669"/>
    <property type="project" value="TreeGrafter"/>
</dbReference>
<gene>
    <name evidence="2" type="primary">ga00223</name>
    <name evidence="2" type="ORF">PR202_ga00223</name>
</gene>
<dbReference type="PANTHER" id="PTHR12702:SF0">
    <property type="entry name" value="EXOCYST COMPLEX COMPONENT 6"/>
    <property type="match status" value="1"/>
</dbReference>
<protein>
    <recommendedName>
        <fullName evidence="1">Exocyst complex component EXOC6/Sec15 N-terminal domain-containing protein</fullName>
    </recommendedName>
</protein>
<sequence length="331" mass="37636">MTAQTKKRGTVENGDGGIGVSLASFVANNEDVGPIVRHAFESGKPEALLSSLRNIVKKKEVEIEEICRIHYEEFILAVDELRRRVLVDADELKGTLDGENLLLQEVASALLLKLDELLELYSVNKNVGEALAMLKICLRVTSLCRICNRDIAQAKFHSAMKTLAVIEKDYLQNIPLKLLKKVLQKQIPMIKLYIEKRVCSEFNEWLVYIRRIAKEVGQAAISQASLSRQRKIRKCVTDTEECSAGMHAYALDLEHLDALDEETILEFDLAPLYRAHNIQHTLGLREYYYNRIGSCNSIRICKFLHHNPLWSPINHSLLSYEEIRLSAHIIG</sequence>
<evidence type="ECO:0000313" key="2">
    <source>
        <dbReference type="EMBL" id="GJM84542.1"/>
    </source>
</evidence>
<reference evidence="2" key="1">
    <citation type="journal article" date="2018" name="DNA Res.">
        <title>Multiple hybrid de novo genome assembly of finger millet, an orphan allotetraploid crop.</title>
        <authorList>
            <person name="Hatakeyama M."/>
            <person name="Aluri S."/>
            <person name="Balachadran M.T."/>
            <person name="Sivarajan S.R."/>
            <person name="Patrignani A."/>
            <person name="Gruter S."/>
            <person name="Poveda L."/>
            <person name="Shimizu-Inatsugi R."/>
            <person name="Baeten J."/>
            <person name="Francoijs K.J."/>
            <person name="Nataraja K.N."/>
            <person name="Reddy Y.A.N."/>
            <person name="Phadnis S."/>
            <person name="Ravikumar R.L."/>
            <person name="Schlapbach R."/>
            <person name="Sreeman S.M."/>
            <person name="Shimizu K.K."/>
        </authorList>
    </citation>
    <scope>NUCLEOTIDE SEQUENCE</scope>
</reference>